<dbReference type="InterPro" id="IPR001789">
    <property type="entry name" value="Sig_transdc_resp-reg_receiver"/>
</dbReference>
<evidence type="ECO:0000259" key="1">
    <source>
        <dbReference type="PROSITE" id="PS50110"/>
    </source>
</evidence>
<dbReference type="SMART" id="SM00850">
    <property type="entry name" value="LytTR"/>
    <property type="match status" value="1"/>
</dbReference>
<dbReference type="EMBL" id="VSSQ01003272">
    <property type="protein sequence ID" value="MPM19923.1"/>
    <property type="molecule type" value="Genomic_DNA"/>
</dbReference>
<dbReference type="GO" id="GO:0000156">
    <property type="term" value="F:phosphorelay response regulator activity"/>
    <property type="evidence" value="ECO:0007669"/>
    <property type="project" value="InterPro"/>
</dbReference>
<dbReference type="GO" id="GO:0003677">
    <property type="term" value="F:DNA binding"/>
    <property type="evidence" value="ECO:0007669"/>
    <property type="project" value="InterPro"/>
</dbReference>
<dbReference type="InterPro" id="IPR046947">
    <property type="entry name" value="LytR-like"/>
</dbReference>
<organism evidence="3">
    <name type="scientific">bioreactor metagenome</name>
    <dbReference type="NCBI Taxonomy" id="1076179"/>
    <lineage>
        <taxon>unclassified sequences</taxon>
        <taxon>metagenomes</taxon>
        <taxon>ecological metagenomes</taxon>
    </lineage>
</organism>
<protein>
    <submittedName>
        <fullName evidence="3">Transcriptional regulatory protein YpdB</fullName>
    </submittedName>
</protein>
<proteinExistence type="predicted"/>
<evidence type="ECO:0000313" key="3">
    <source>
        <dbReference type="EMBL" id="MPM19923.1"/>
    </source>
</evidence>
<evidence type="ECO:0000259" key="2">
    <source>
        <dbReference type="PROSITE" id="PS50930"/>
    </source>
</evidence>
<dbReference type="Gene3D" id="2.40.50.1020">
    <property type="entry name" value="LytTr DNA-binding domain"/>
    <property type="match status" value="1"/>
</dbReference>
<accession>A0A644Y064</accession>
<feature type="domain" description="HTH LytTR-type" evidence="2">
    <location>
        <begin position="63"/>
        <end position="168"/>
    </location>
</feature>
<gene>
    <name evidence="3" type="primary">ypdB_11</name>
    <name evidence="3" type="ORF">SDC9_66350</name>
</gene>
<dbReference type="PANTHER" id="PTHR37299:SF1">
    <property type="entry name" value="STAGE 0 SPORULATION PROTEIN A HOMOLOG"/>
    <property type="match status" value="1"/>
</dbReference>
<name>A0A644Y064_9ZZZZ</name>
<sequence>MKAFELHAIDYILKPVRKERLDMVLKRIHMQLEATHPQQGQERLLRLISSLQEGGQPNPACRIALYQGDKIIPIRIDEIIYAESCGRCCKVMTKAGYFPTAYSMHELQEILPSSRFFLCHRSYLVNLDCIESVELWVNSTYRLKMTNCDTLVPVSRNSTAALKQFLHLA</sequence>
<feature type="domain" description="Response regulatory" evidence="1">
    <location>
        <begin position="1"/>
        <end position="29"/>
    </location>
</feature>
<reference evidence="3" key="1">
    <citation type="submission" date="2019-08" db="EMBL/GenBank/DDBJ databases">
        <authorList>
            <person name="Kucharzyk K."/>
            <person name="Murdoch R.W."/>
            <person name="Higgins S."/>
            <person name="Loffler F."/>
        </authorList>
    </citation>
    <scope>NUCLEOTIDE SEQUENCE</scope>
</reference>
<dbReference type="AlphaFoldDB" id="A0A644Y064"/>
<dbReference type="PROSITE" id="PS50110">
    <property type="entry name" value="RESPONSE_REGULATORY"/>
    <property type="match status" value="1"/>
</dbReference>
<dbReference type="PANTHER" id="PTHR37299">
    <property type="entry name" value="TRANSCRIPTIONAL REGULATOR-RELATED"/>
    <property type="match status" value="1"/>
</dbReference>
<comment type="caution">
    <text evidence="3">The sequence shown here is derived from an EMBL/GenBank/DDBJ whole genome shotgun (WGS) entry which is preliminary data.</text>
</comment>
<dbReference type="InterPro" id="IPR007492">
    <property type="entry name" value="LytTR_DNA-bd_dom"/>
</dbReference>
<dbReference type="PROSITE" id="PS50930">
    <property type="entry name" value="HTH_LYTTR"/>
    <property type="match status" value="1"/>
</dbReference>
<dbReference type="Pfam" id="PF04397">
    <property type="entry name" value="LytTR"/>
    <property type="match status" value="1"/>
</dbReference>